<dbReference type="GO" id="GO:0035599">
    <property type="term" value="F:aspartic acid methylthiotransferase activity"/>
    <property type="evidence" value="ECO:0007669"/>
    <property type="project" value="TreeGrafter"/>
</dbReference>
<dbReference type="EMBL" id="VSSQ01055560">
    <property type="protein sequence ID" value="MPN09452.1"/>
    <property type="molecule type" value="Genomic_DNA"/>
</dbReference>
<evidence type="ECO:0000256" key="5">
    <source>
        <dbReference type="ARBA" id="ARBA00023014"/>
    </source>
</evidence>
<dbReference type="SUPFAM" id="SSF102114">
    <property type="entry name" value="Radical SAM enzymes"/>
    <property type="match status" value="1"/>
</dbReference>
<protein>
    <submittedName>
        <fullName evidence="7">Ribosomal protein S12 methylthiotransferase RimO</fullName>
        <ecNumber evidence="7">2.8.4.4</ecNumber>
    </submittedName>
</protein>
<dbReference type="InterPro" id="IPR058240">
    <property type="entry name" value="rSAM_sf"/>
</dbReference>
<dbReference type="Pfam" id="PF04055">
    <property type="entry name" value="Radical_SAM"/>
    <property type="match status" value="1"/>
</dbReference>
<dbReference type="PANTHER" id="PTHR43837">
    <property type="entry name" value="RIBOSOMAL PROTEIN S12 METHYLTHIOTRANSFERASE RIMO"/>
    <property type="match status" value="1"/>
</dbReference>
<proteinExistence type="predicted"/>
<dbReference type="Gene3D" id="2.40.50.140">
    <property type="entry name" value="Nucleic acid-binding proteins"/>
    <property type="match status" value="1"/>
</dbReference>
<comment type="caution">
    <text evidence="7">The sequence shown here is derived from an EMBL/GenBank/DDBJ whole genome shotgun (WGS) entry which is preliminary data.</text>
</comment>
<keyword evidence="2" id="KW-0949">S-adenosyl-L-methionine</keyword>
<gene>
    <name evidence="7" type="primary">rimO_49</name>
    <name evidence="7" type="ORF">SDC9_156742</name>
</gene>
<keyword evidence="7" id="KW-0808">Transferase</keyword>
<evidence type="ECO:0000256" key="3">
    <source>
        <dbReference type="ARBA" id="ARBA00022723"/>
    </source>
</evidence>
<keyword evidence="7" id="KW-0687">Ribonucleoprotein</keyword>
<name>A0A645F7E6_9ZZZZ</name>
<accession>A0A645F7E6</accession>
<dbReference type="InterPro" id="IPR002792">
    <property type="entry name" value="TRAM_dom"/>
</dbReference>
<dbReference type="InterPro" id="IPR023404">
    <property type="entry name" value="rSAM_horseshoe"/>
</dbReference>
<dbReference type="GO" id="GO:0005840">
    <property type="term" value="C:ribosome"/>
    <property type="evidence" value="ECO:0007669"/>
    <property type="project" value="UniProtKB-KW"/>
</dbReference>
<dbReference type="Gene3D" id="3.80.30.20">
    <property type="entry name" value="tm_1862 like domain"/>
    <property type="match status" value="1"/>
</dbReference>
<evidence type="ECO:0000256" key="2">
    <source>
        <dbReference type="ARBA" id="ARBA00022691"/>
    </source>
</evidence>
<keyword evidence="4" id="KW-0408">Iron</keyword>
<sequence length="185" mass="21250">MDLPLQHCDEKILKAMNRTGNVQTLKKLIGKIRTYIPDMVIRTTFITGFPGEGEKEFETLAEFVKEIAFDRLGCFTYSPQEGTPAAKMDGQVEEQVKVRRGELIMEEQFRIVEEKNEALMGKTLQVMVQGYDDYTDCYYGRSYMDAPEIDTLVYFTSPNPYTEGDFVDVVLFDVQDYDLVGKEDT</sequence>
<dbReference type="PANTHER" id="PTHR43837:SF1">
    <property type="entry name" value="RIBOSOMAL PROTEIN US12 METHYLTHIOTRANSFERASE RIMO"/>
    <property type="match status" value="1"/>
</dbReference>
<evidence type="ECO:0000256" key="1">
    <source>
        <dbReference type="ARBA" id="ARBA00022485"/>
    </source>
</evidence>
<dbReference type="GO" id="GO:0005829">
    <property type="term" value="C:cytosol"/>
    <property type="evidence" value="ECO:0007669"/>
    <property type="project" value="TreeGrafter"/>
</dbReference>
<dbReference type="GO" id="GO:0051539">
    <property type="term" value="F:4 iron, 4 sulfur cluster binding"/>
    <property type="evidence" value="ECO:0007669"/>
    <property type="project" value="UniProtKB-KW"/>
</dbReference>
<keyword evidence="7" id="KW-0689">Ribosomal protein</keyword>
<evidence type="ECO:0000313" key="7">
    <source>
        <dbReference type="EMBL" id="MPN09452.1"/>
    </source>
</evidence>
<dbReference type="EC" id="2.8.4.4" evidence="7"/>
<dbReference type="InterPro" id="IPR007197">
    <property type="entry name" value="rSAM"/>
</dbReference>
<feature type="domain" description="Radical SAM core" evidence="6">
    <location>
        <begin position="1"/>
        <end position="114"/>
    </location>
</feature>
<dbReference type="PROSITE" id="PS51918">
    <property type="entry name" value="RADICAL_SAM"/>
    <property type="match status" value="1"/>
</dbReference>
<dbReference type="GO" id="GO:0046872">
    <property type="term" value="F:metal ion binding"/>
    <property type="evidence" value="ECO:0007669"/>
    <property type="project" value="UniProtKB-KW"/>
</dbReference>
<reference evidence="7" key="1">
    <citation type="submission" date="2019-08" db="EMBL/GenBank/DDBJ databases">
        <authorList>
            <person name="Kucharzyk K."/>
            <person name="Murdoch R.W."/>
            <person name="Higgins S."/>
            <person name="Loffler F."/>
        </authorList>
    </citation>
    <scope>NUCLEOTIDE SEQUENCE</scope>
</reference>
<keyword evidence="3" id="KW-0479">Metal-binding</keyword>
<dbReference type="Pfam" id="PF18693">
    <property type="entry name" value="TRAM_2"/>
    <property type="match status" value="1"/>
</dbReference>
<dbReference type="GO" id="GO:0103039">
    <property type="term" value="F:protein methylthiotransferase activity"/>
    <property type="evidence" value="ECO:0007669"/>
    <property type="project" value="UniProtKB-EC"/>
</dbReference>
<dbReference type="AlphaFoldDB" id="A0A645F7E6"/>
<evidence type="ECO:0000256" key="4">
    <source>
        <dbReference type="ARBA" id="ARBA00023004"/>
    </source>
</evidence>
<dbReference type="InterPro" id="IPR005840">
    <property type="entry name" value="Ribosomal_uS12_MeSTrfase_RimO"/>
</dbReference>
<dbReference type="InterPro" id="IPR012340">
    <property type="entry name" value="NA-bd_OB-fold"/>
</dbReference>
<keyword evidence="5" id="KW-0411">Iron-sulfur</keyword>
<keyword evidence="1" id="KW-0004">4Fe-4S</keyword>
<organism evidence="7">
    <name type="scientific">bioreactor metagenome</name>
    <dbReference type="NCBI Taxonomy" id="1076179"/>
    <lineage>
        <taxon>unclassified sequences</taxon>
        <taxon>metagenomes</taxon>
        <taxon>ecological metagenomes</taxon>
    </lineage>
</organism>
<evidence type="ECO:0000259" key="6">
    <source>
        <dbReference type="PROSITE" id="PS51918"/>
    </source>
</evidence>